<protein>
    <submittedName>
        <fullName evidence="2">Uncharacterized protein</fullName>
    </submittedName>
</protein>
<proteinExistence type="predicted"/>
<keyword evidence="3" id="KW-1185">Reference proteome</keyword>
<evidence type="ECO:0000313" key="2">
    <source>
        <dbReference type="EMBL" id="GBP58079.1"/>
    </source>
</evidence>
<feature type="region of interest" description="Disordered" evidence="1">
    <location>
        <begin position="1"/>
        <end position="26"/>
    </location>
</feature>
<dbReference type="EMBL" id="BGZK01000726">
    <property type="protein sequence ID" value="GBP58079.1"/>
    <property type="molecule type" value="Genomic_DNA"/>
</dbReference>
<organism evidence="2 3">
    <name type="scientific">Eumeta variegata</name>
    <name type="common">Bagworm moth</name>
    <name type="synonym">Eumeta japonica</name>
    <dbReference type="NCBI Taxonomy" id="151549"/>
    <lineage>
        <taxon>Eukaryota</taxon>
        <taxon>Metazoa</taxon>
        <taxon>Ecdysozoa</taxon>
        <taxon>Arthropoda</taxon>
        <taxon>Hexapoda</taxon>
        <taxon>Insecta</taxon>
        <taxon>Pterygota</taxon>
        <taxon>Neoptera</taxon>
        <taxon>Endopterygota</taxon>
        <taxon>Lepidoptera</taxon>
        <taxon>Glossata</taxon>
        <taxon>Ditrysia</taxon>
        <taxon>Tineoidea</taxon>
        <taxon>Psychidae</taxon>
        <taxon>Oiketicinae</taxon>
        <taxon>Eumeta</taxon>
    </lineage>
</organism>
<dbReference type="Proteomes" id="UP000299102">
    <property type="component" value="Unassembled WGS sequence"/>
</dbReference>
<name>A0A4C1X6T2_EUMVA</name>
<accession>A0A4C1X6T2</accession>
<comment type="caution">
    <text evidence="2">The sequence shown here is derived from an EMBL/GenBank/DDBJ whole genome shotgun (WGS) entry which is preliminary data.</text>
</comment>
<evidence type="ECO:0000256" key="1">
    <source>
        <dbReference type="SAM" id="MobiDB-lite"/>
    </source>
</evidence>
<dbReference type="AlphaFoldDB" id="A0A4C1X6T2"/>
<evidence type="ECO:0000313" key="3">
    <source>
        <dbReference type="Proteomes" id="UP000299102"/>
    </source>
</evidence>
<reference evidence="2 3" key="1">
    <citation type="journal article" date="2019" name="Commun. Biol.">
        <title>The bagworm genome reveals a unique fibroin gene that provides high tensile strength.</title>
        <authorList>
            <person name="Kono N."/>
            <person name="Nakamura H."/>
            <person name="Ohtoshi R."/>
            <person name="Tomita M."/>
            <person name="Numata K."/>
            <person name="Arakawa K."/>
        </authorList>
    </citation>
    <scope>NUCLEOTIDE SEQUENCE [LARGE SCALE GENOMIC DNA]</scope>
</reference>
<sequence length="84" mass="8783">MFAHEPHGRALGAVSGRVEPETRRGPSAHRVCAGASVRGRCCGISYAPGSGRRFGTGEASFLSPRLSIFYGPVAVAGVTFVNYT</sequence>
<gene>
    <name evidence="2" type="ORF">EVAR_39796_1</name>
</gene>